<feature type="compositionally biased region" description="Pro residues" evidence="2">
    <location>
        <begin position="316"/>
        <end position="328"/>
    </location>
</feature>
<keyword evidence="1" id="KW-0479">Metal-binding</keyword>
<feature type="compositionally biased region" description="Pro residues" evidence="2">
    <location>
        <begin position="385"/>
        <end position="402"/>
    </location>
</feature>
<sequence length="483" mass="52671">MASDLDRLGAALTLTEEEDDGWLLPTGLWHSDAPSQGFFIVGRLLAAKPFNPDALHNTLKLAFTPLRGMEFKLIENDRFLLKFSHKLDRDRVLARCPWAFDRNLLVLAPADSVENPSNVNLDWCEFHVHIHGLPLGKMTRDICSFIGNKLGRFVDMDSDDSGVVWGSAVRIRVALDITKPLKRALKLRTTFGDEQLISFTYDRLPNFCYLCGCLGHLARQCDLQVQEGFQDLGQNTPFGPWLRAQPLSSNRLRPGGIASTGVLLTRRPSFGSASPLQSDSTHCRTRRGPSVFGAFCPEGSPSDNLLPQSSSSPTEISPPHPPPAPTPVSAPLHIGTDLNLEPIIEPHPARPSLLISTHPVTTSLALSPGQLSPTSVPAPLILPSQHPPPPPNLPSPSPPVPTLPTHSIPAPSTKRPLTKRNPPKPKQNAPHIQSPYLKRKLLDESSSDDLSPPAAKRLFQPQAAVMDITNFLAGAAEQARRSP</sequence>
<protein>
    <recommendedName>
        <fullName evidence="3">CCHC-type domain-containing protein</fullName>
    </recommendedName>
</protein>
<feature type="compositionally biased region" description="Polar residues" evidence="2">
    <location>
        <begin position="365"/>
        <end position="375"/>
    </location>
</feature>
<dbReference type="PANTHER" id="PTHR31286:SF178">
    <property type="entry name" value="DUF4283 DOMAIN-CONTAINING PROTEIN"/>
    <property type="match status" value="1"/>
</dbReference>
<dbReference type="InterPro" id="IPR025836">
    <property type="entry name" value="Zn_knuckle_CX2CX4HX4C"/>
</dbReference>
<dbReference type="InterPro" id="IPR040256">
    <property type="entry name" value="At4g02000-like"/>
</dbReference>
<reference evidence="4" key="1">
    <citation type="submission" date="2020-06" db="EMBL/GenBank/DDBJ databases">
        <authorList>
            <person name="Li T."/>
            <person name="Hu X."/>
            <person name="Zhang T."/>
            <person name="Song X."/>
            <person name="Zhang H."/>
            <person name="Dai N."/>
            <person name="Sheng W."/>
            <person name="Hou X."/>
            <person name="Wei L."/>
        </authorList>
    </citation>
    <scope>NUCLEOTIDE SEQUENCE</scope>
    <source>
        <strain evidence="4">G02</strain>
        <tissue evidence="4">Leaf</tissue>
    </source>
</reference>
<accession>A0AAW2W3T7</accession>
<dbReference type="GO" id="GO:0008270">
    <property type="term" value="F:zinc ion binding"/>
    <property type="evidence" value="ECO:0007669"/>
    <property type="project" value="UniProtKB-KW"/>
</dbReference>
<comment type="caution">
    <text evidence="4">The sequence shown here is derived from an EMBL/GenBank/DDBJ whole genome shotgun (WGS) entry which is preliminary data.</text>
</comment>
<proteinExistence type="predicted"/>
<organism evidence="4">
    <name type="scientific">Sesamum radiatum</name>
    <name type="common">Black benniseed</name>
    <dbReference type="NCBI Taxonomy" id="300843"/>
    <lineage>
        <taxon>Eukaryota</taxon>
        <taxon>Viridiplantae</taxon>
        <taxon>Streptophyta</taxon>
        <taxon>Embryophyta</taxon>
        <taxon>Tracheophyta</taxon>
        <taxon>Spermatophyta</taxon>
        <taxon>Magnoliopsida</taxon>
        <taxon>eudicotyledons</taxon>
        <taxon>Gunneridae</taxon>
        <taxon>Pentapetalae</taxon>
        <taxon>asterids</taxon>
        <taxon>lamiids</taxon>
        <taxon>Lamiales</taxon>
        <taxon>Pedaliaceae</taxon>
        <taxon>Sesamum</taxon>
    </lineage>
</organism>
<dbReference type="Pfam" id="PF14392">
    <property type="entry name" value="zf-CCHC_4"/>
    <property type="match status" value="1"/>
</dbReference>
<feature type="region of interest" description="Disordered" evidence="2">
    <location>
        <begin position="293"/>
        <end position="333"/>
    </location>
</feature>
<evidence type="ECO:0000313" key="4">
    <source>
        <dbReference type="EMBL" id="KAL0436252.1"/>
    </source>
</evidence>
<dbReference type="EMBL" id="JACGWJ010000002">
    <property type="protein sequence ID" value="KAL0436252.1"/>
    <property type="molecule type" value="Genomic_DNA"/>
</dbReference>
<evidence type="ECO:0000256" key="1">
    <source>
        <dbReference type="PROSITE-ProRule" id="PRU00047"/>
    </source>
</evidence>
<name>A0AAW2W3T7_SESRA</name>
<dbReference type="PANTHER" id="PTHR31286">
    <property type="entry name" value="GLYCINE-RICH CELL WALL STRUCTURAL PROTEIN 1.8-LIKE"/>
    <property type="match status" value="1"/>
</dbReference>
<dbReference type="InterPro" id="IPR001878">
    <property type="entry name" value="Znf_CCHC"/>
</dbReference>
<evidence type="ECO:0000259" key="3">
    <source>
        <dbReference type="PROSITE" id="PS50158"/>
    </source>
</evidence>
<dbReference type="AlphaFoldDB" id="A0AAW2W3T7"/>
<feature type="region of interest" description="Disordered" evidence="2">
    <location>
        <begin position="365"/>
        <end position="456"/>
    </location>
</feature>
<keyword evidence="1" id="KW-0863">Zinc-finger</keyword>
<reference evidence="4" key="2">
    <citation type="journal article" date="2024" name="Plant">
        <title>Genomic evolution and insights into agronomic trait innovations of Sesamum species.</title>
        <authorList>
            <person name="Miao H."/>
            <person name="Wang L."/>
            <person name="Qu L."/>
            <person name="Liu H."/>
            <person name="Sun Y."/>
            <person name="Le M."/>
            <person name="Wang Q."/>
            <person name="Wei S."/>
            <person name="Zheng Y."/>
            <person name="Lin W."/>
            <person name="Duan Y."/>
            <person name="Cao H."/>
            <person name="Xiong S."/>
            <person name="Wang X."/>
            <person name="Wei L."/>
            <person name="Li C."/>
            <person name="Ma Q."/>
            <person name="Ju M."/>
            <person name="Zhao R."/>
            <person name="Li G."/>
            <person name="Mu C."/>
            <person name="Tian Q."/>
            <person name="Mei H."/>
            <person name="Zhang T."/>
            <person name="Gao T."/>
            <person name="Zhang H."/>
        </authorList>
    </citation>
    <scope>NUCLEOTIDE SEQUENCE</scope>
    <source>
        <strain evidence="4">G02</strain>
    </source>
</reference>
<dbReference type="InterPro" id="IPR025558">
    <property type="entry name" value="DUF4283"/>
</dbReference>
<evidence type="ECO:0000256" key="2">
    <source>
        <dbReference type="SAM" id="MobiDB-lite"/>
    </source>
</evidence>
<keyword evidence="1" id="KW-0862">Zinc</keyword>
<dbReference type="PROSITE" id="PS50158">
    <property type="entry name" value="ZF_CCHC"/>
    <property type="match status" value="1"/>
</dbReference>
<gene>
    <name evidence="4" type="ORF">Sradi_0333100</name>
</gene>
<dbReference type="Pfam" id="PF14111">
    <property type="entry name" value="DUF4283"/>
    <property type="match status" value="1"/>
</dbReference>
<dbReference type="GO" id="GO:0003676">
    <property type="term" value="F:nucleic acid binding"/>
    <property type="evidence" value="ECO:0007669"/>
    <property type="project" value="InterPro"/>
</dbReference>
<feature type="domain" description="CCHC-type" evidence="3">
    <location>
        <begin position="208"/>
        <end position="221"/>
    </location>
</feature>